<keyword evidence="7 13" id="KW-0032">Aminotransferase</keyword>
<protein>
    <recommendedName>
        <fullName evidence="6">branched-chain-amino-acid transaminase</fullName>
        <ecNumber evidence="6">2.6.1.42</ecNumber>
    </recommendedName>
</protein>
<dbReference type="Pfam" id="PF01063">
    <property type="entry name" value="Aminotran_4"/>
    <property type="match status" value="1"/>
</dbReference>
<dbReference type="CDD" id="cd01557">
    <property type="entry name" value="BCAT_beta_family"/>
    <property type="match status" value="1"/>
</dbReference>
<evidence type="ECO:0000256" key="10">
    <source>
        <dbReference type="ARBA" id="ARBA00048212"/>
    </source>
</evidence>
<dbReference type="EC" id="2.6.1.42" evidence="6"/>
<comment type="catalytic activity">
    <reaction evidence="12">
        <text>L-leucine + 2-oxoglutarate = 4-methyl-2-oxopentanoate + L-glutamate</text>
        <dbReference type="Rhea" id="RHEA:18321"/>
        <dbReference type="ChEBI" id="CHEBI:16810"/>
        <dbReference type="ChEBI" id="CHEBI:17865"/>
        <dbReference type="ChEBI" id="CHEBI:29985"/>
        <dbReference type="ChEBI" id="CHEBI:57427"/>
        <dbReference type="EC" id="2.6.1.42"/>
    </reaction>
</comment>
<keyword evidence="9" id="KW-0663">Pyridoxal phosphate</keyword>
<comment type="catalytic activity">
    <reaction evidence="10">
        <text>L-valine + 2-oxoglutarate = 3-methyl-2-oxobutanoate + L-glutamate</text>
        <dbReference type="Rhea" id="RHEA:24813"/>
        <dbReference type="ChEBI" id="CHEBI:11851"/>
        <dbReference type="ChEBI" id="CHEBI:16810"/>
        <dbReference type="ChEBI" id="CHEBI:29985"/>
        <dbReference type="ChEBI" id="CHEBI:57762"/>
        <dbReference type="EC" id="2.6.1.42"/>
    </reaction>
</comment>
<comment type="caution">
    <text evidence="13">The sequence shown here is derived from an EMBL/GenBank/DDBJ whole genome shotgun (WGS) entry which is preliminary data.</text>
</comment>
<evidence type="ECO:0000256" key="6">
    <source>
        <dbReference type="ARBA" id="ARBA00013053"/>
    </source>
</evidence>
<evidence type="ECO:0000256" key="12">
    <source>
        <dbReference type="ARBA" id="ARBA00049229"/>
    </source>
</evidence>
<dbReference type="InterPro" id="IPR033939">
    <property type="entry name" value="BCAT_family"/>
</dbReference>
<evidence type="ECO:0000256" key="4">
    <source>
        <dbReference type="ARBA" id="ARBA00005072"/>
    </source>
</evidence>
<evidence type="ECO:0000256" key="9">
    <source>
        <dbReference type="ARBA" id="ARBA00022898"/>
    </source>
</evidence>
<dbReference type="RefSeq" id="WP_349228483.1">
    <property type="nucleotide sequence ID" value="NZ_JBBMFJ010000003.1"/>
</dbReference>
<dbReference type="GO" id="GO:0004084">
    <property type="term" value="F:branched-chain-amino-acid transaminase activity"/>
    <property type="evidence" value="ECO:0007669"/>
    <property type="project" value="UniProtKB-EC"/>
</dbReference>
<dbReference type="InterPro" id="IPR043132">
    <property type="entry name" value="BCAT-like_C"/>
</dbReference>
<sequence length="346" mass="38391">MEDKTMEKKNLDWANIGFSYVTTDYRYVSNYKDGKWDEGTLTEDPNVVINECAGILQYCQECFEGLKAYTTEDGSIVTFRPDLNAERMMDSCARLEMPQFPKERFMDALDKVVKANEAWVPPYGSGATLYIRPYMFASGPVIGVKPSNEYQFRILVTPVGPYFKGGAKPITICVSDFDRAAPHGTGHVKAGLNYAMSLHAHEVAHANGFDENMFLDPATRTYVEETGGANFLFVTKDGELVTPKSDSILPSITRRSLVYVAEHYLGMKVTQRPVKLSELGDFAECGLCGTAAVISPVGKVVDHGKEICFPSGMEKMGPTIQKLYDTLTGIQMGRIEAPEGWIHKIK</sequence>
<evidence type="ECO:0000256" key="11">
    <source>
        <dbReference type="ARBA" id="ARBA00048798"/>
    </source>
</evidence>
<dbReference type="InterPro" id="IPR005786">
    <property type="entry name" value="B_amino_transII"/>
</dbReference>
<accession>A0ABV1HIJ3</accession>
<dbReference type="Gene3D" id="3.30.470.10">
    <property type="match status" value="1"/>
</dbReference>
<evidence type="ECO:0000256" key="1">
    <source>
        <dbReference type="ARBA" id="ARBA00001933"/>
    </source>
</evidence>
<dbReference type="PANTHER" id="PTHR42825">
    <property type="entry name" value="AMINO ACID AMINOTRANSFERASE"/>
    <property type="match status" value="1"/>
</dbReference>
<proteinExistence type="inferred from homology"/>
<evidence type="ECO:0000313" key="14">
    <source>
        <dbReference type="Proteomes" id="UP001437460"/>
    </source>
</evidence>
<comment type="similarity">
    <text evidence="5">Belongs to the class-IV pyridoxal-phosphate-dependent aminotransferase family.</text>
</comment>
<dbReference type="InterPro" id="IPR043131">
    <property type="entry name" value="BCAT-like_N"/>
</dbReference>
<comment type="pathway">
    <text evidence="4">Amino-acid biosynthesis; L-leucine biosynthesis; L-leucine from 3-methyl-2-oxobutanoate: step 4/4.</text>
</comment>
<reference evidence="13 14" key="1">
    <citation type="submission" date="2024-03" db="EMBL/GenBank/DDBJ databases">
        <title>Human intestinal bacterial collection.</title>
        <authorList>
            <person name="Pauvert C."/>
            <person name="Hitch T.C.A."/>
            <person name="Clavel T."/>
        </authorList>
    </citation>
    <scope>NUCLEOTIDE SEQUENCE [LARGE SCALE GENOMIC DNA]</scope>
    <source>
        <strain evidence="13 14">CLA-AP-H27</strain>
    </source>
</reference>
<dbReference type="PIRSF" id="PIRSF006468">
    <property type="entry name" value="BCAT1"/>
    <property type="match status" value="1"/>
</dbReference>
<comment type="cofactor">
    <cofactor evidence="1">
        <name>pyridoxal 5'-phosphate</name>
        <dbReference type="ChEBI" id="CHEBI:597326"/>
    </cofactor>
</comment>
<evidence type="ECO:0000256" key="5">
    <source>
        <dbReference type="ARBA" id="ARBA00009320"/>
    </source>
</evidence>
<dbReference type="PANTHER" id="PTHR42825:SF2">
    <property type="entry name" value="BRANCHED-CHAIN-AMINO-ACID AMINOTRANSFERASE 3, CHLOROPLASTIC-RELATED"/>
    <property type="match status" value="1"/>
</dbReference>
<dbReference type="InterPro" id="IPR001544">
    <property type="entry name" value="Aminotrans_IV"/>
</dbReference>
<gene>
    <name evidence="13" type="ORF">WMO41_02870</name>
</gene>
<evidence type="ECO:0000313" key="13">
    <source>
        <dbReference type="EMBL" id="MEQ2562129.1"/>
    </source>
</evidence>
<comment type="pathway">
    <text evidence="2">Amino-acid biosynthesis; L-isoleucine biosynthesis; L-isoleucine from 2-oxobutanoate: step 4/4.</text>
</comment>
<dbReference type="Proteomes" id="UP001437460">
    <property type="component" value="Unassembled WGS sequence"/>
</dbReference>
<evidence type="ECO:0000256" key="8">
    <source>
        <dbReference type="ARBA" id="ARBA00022679"/>
    </source>
</evidence>
<dbReference type="InterPro" id="IPR036038">
    <property type="entry name" value="Aminotransferase-like"/>
</dbReference>
<dbReference type="NCBIfam" id="TIGR01123">
    <property type="entry name" value="ilvE_II"/>
    <property type="match status" value="1"/>
</dbReference>
<comment type="pathway">
    <text evidence="3">Amino-acid biosynthesis; L-valine biosynthesis; L-valine from pyruvate: step 4/4.</text>
</comment>
<dbReference type="EMBL" id="JBBMFJ010000003">
    <property type="protein sequence ID" value="MEQ2562129.1"/>
    <property type="molecule type" value="Genomic_DNA"/>
</dbReference>
<dbReference type="Gene3D" id="3.20.10.10">
    <property type="entry name" value="D-amino Acid Aminotransferase, subunit A, domain 2"/>
    <property type="match status" value="1"/>
</dbReference>
<comment type="catalytic activity">
    <reaction evidence="11">
        <text>L-isoleucine + 2-oxoglutarate = (S)-3-methyl-2-oxopentanoate + L-glutamate</text>
        <dbReference type="Rhea" id="RHEA:24801"/>
        <dbReference type="ChEBI" id="CHEBI:16810"/>
        <dbReference type="ChEBI" id="CHEBI:29985"/>
        <dbReference type="ChEBI" id="CHEBI:35146"/>
        <dbReference type="ChEBI" id="CHEBI:58045"/>
        <dbReference type="EC" id="2.6.1.42"/>
    </reaction>
</comment>
<evidence type="ECO:0000256" key="2">
    <source>
        <dbReference type="ARBA" id="ARBA00004824"/>
    </source>
</evidence>
<name>A0ABV1HIJ3_9FIRM</name>
<dbReference type="NCBIfam" id="NF009897">
    <property type="entry name" value="PRK13357.1"/>
    <property type="match status" value="1"/>
</dbReference>
<dbReference type="SUPFAM" id="SSF56752">
    <property type="entry name" value="D-aminoacid aminotransferase-like PLP-dependent enzymes"/>
    <property type="match status" value="1"/>
</dbReference>
<organism evidence="13 14">
    <name type="scientific">Ventrimonas faecis</name>
    <dbReference type="NCBI Taxonomy" id="3133170"/>
    <lineage>
        <taxon>Bacteria</taxon>
        <taxon>Bacillati</taxon>
        <taxon>Bacillota</taxon>
        <taxon>Clostridia</taxon>
        <taxon>Lachnospirales</taxon>
        <taxon>Lachnospiraceae</taxon>
        <taxon>Ventrimonas</taxon>
    </lineage>
</organism>
<keyword evidence="8 13" id="KW-0808">Transferase</keyword>
<evidence type="ECO:0000256" key="7">
    <source>
        <dbReference type="ARBA" id="ARBA00022576"/>
    </source>
</evidence>
<keyword evidence="14" id="KW-1185">Reference proteome</keyword>
<evidence type="ECO:0000256" key="3">
    <source>
        <dbReference type="ARBA" id="ARBA00004931"/>
    </source>
</evidence>